<dbReference type="InterPro" id="IPR002659">
    <property type="entry name" value="Glyco_trans_31"/>
</dbReference>
<keyword evidence="5 11" id="KW-0812">Transmembrane</keyword>
<comment type="caution">
    <text evidence="12">The sequence shown here is derived from an EMBL/GenBank/DDBJ whole genome shotgun (WGS) entry which is preliminary data.</text>
</comment>
<accession>A0AAD8BY62</accession>
<proteinExistence type="inferred from homology"/>
<dbReference type="GO" id="GO:0008499">
    <property type="term" value="F:N-acetyl-beta-D-glucosaminide beta-(1,3)-galactosyltransferase activity"/>
    <property type="evidence" value="ECO:0007669"/>
    <property type="project" value="TreeGrafter"/>
</dbReference>
<dbReference type="GO" id="GO:0006493">
    <property type="term" value="P:protein O-linked glycosylation"/>
    <property type="evidence" value="ECO:0007669"/>
    <property type="project" value="TreeGrafter"/>
</dbReference>
<comment type="subcellular location">
    <subcellularLocation>
        <location evidence="1 11">Golgi apparatus membrane</location>
        <topology evidence="1 11">Single-pass type II membrane protein</topology>
    </subcellularLocation>
</comment>
<evidence type="ECO:0000313" key="12">
    <source>
        <dbReference type="EMBL" id="KAK0062800.1"/>
    </source>
</evidence>
<gene>
    <name evidence="12" type="ORF">Bpfe_007520</name>
</gene>
<dbReference type="GO" id="GO:0000139">
    <property type="term" value="C:Golgi membrane"/>
    <property type="evidence" value="ECO:0007669"/>
    <property type="project" value="UniProtKB-SubCell"/>
</dbReference>
<dbReference type="FunFam" id="3.90.550.50:FF:000001">
    <property type="entry name" value="Hexosyltransferase"/>
    <property type="match status" value="1"/>
</dbReference>
<organism evidence="12 13">
    <name type="scientific">Biomphalaria pfeifferi</name>
    <name type="common">Bloodfluke planorb</name>
    <name type="synonym">Freshwater snail</name>
    <dbReference type="NCBI Taxonomy" id="112525"/>
    <lineage>
        <taxon>Eukaryota</taxon>
        <taxon>Metazoa</taxon>
        <taxon>Spiralia</taxon>
        <taxon>Lophotrochozoa</taxon>
        <taxon>Mollusca</taxon>
        <taxon>Gastropoda</taxon>
        <taxon>Heterobranchia</taxon>
        <taxon>Euthyneura</taxon>
        <taxon>Panpulmonata</taxon>
        <taxon>Hygrophila</taxon>
        <taxon>Lymnaeoidea</taxon>
        <taxon>Planorbidae</taxon>
        <taxon>Biomphalaria</taxon>
    </lineage>
</organism>
<evidence type="ECO:0000256" key="8">
    <source>
        <dbReference type="ARBA" id="ARBA00023034"/>
    </source>
</evidence>
<dbReference type="InterPro" id="IPR029044">
    <property type="entry name" value="Nucleotide-diphossugar_trans"/>
</dbReference>
<keyword evidence="3 11" id="KW-0328">Glycosyltransferase</keyword>
<evidence type="ECO:0000256" key="9">
    <source>
        <dbReference type="ARBA" id="ARBA00023136"/>
    </source>
</evidence>
<feature type="transmembrane region" description="Helical" evidence="11">
    <location>
        <begin position="48"/>
        <end position="71"/>
    </location>
</feature>
<dbReference type="EMBL" id="JASAOG010000023">
    <property type="protein sequence ID" value="KAK0062800.1"/>
    <property type="molecule type" value="Genomic_DNA"/>
</dbReference>
<keyword evidence="4" id="KW-0808">Transferase</keyword>
<dbReference type="PANTHER" id="PTHR11214">
    <property type="entry name" value="BETA-1,3-N-ACETYLGLUCOSAMINYLTRANSFERASE"/>
    <property type="match status" value="1"/>
</dbReference>
<keyword evidence="7 11" id="KW-1133">Transmembrane helix</keyword>
<dbReference type="EC" id="2.4.1.-" evidence="11"/>
<evidence type="ECO:0000256" key="10">
    <source>
        <dbReference type="ARBA" id="ARBA00023180"/>
    </source>
</evidence>
<sequence>MNLKLKHILRCLGLQPKYPPSSVFVSLNVLKKRKPGLSAASTKAVIKISIWSCIFILLSFLAVYTILLAYVDKTLYPSISVSHFNKKIKLQGRFSLKNGHMGAMAKLSTETSDSLSRNKTFWNSSTLYQDIDSLPQCKWQMVFRILVTSAAENSERRDSLRKSWCDPTKFPAVADHAWHCIFLIGKTENKEENAQIIKEKEIHKDILIGNYIDSYRNLTLKVIHGFNWSANYCPSSYIIKTDDDCFVNAGLVHDFLLHYNEHTSGLYAGSVLVDPEKLKVIRGDTKRWSVSYKAYQSEYYPPYASGMGYILSLDIVKQLVVESQYVPPFANEDAYVGVVLSRLSVKPVSSSRFFWWKPFFKMPTKWKLKFNALALLRHLALDKIA</sequence>
<keyword evidence="8 11" id="KW-0333">Golgi apparatus</keyword>
<reference evidence="12" key="1">
    <citation type="journal article" date="2023" name="PLoS Negl. Trop. Dis.">
        <title>A genome sequence for Biomphalaria pfeifferi, the major vector snail for the human-infecting parasite Schistosoma mansoni.</title>
        <authorList>
            <person name="Bu L."/>
            <person name="Lu L."/>
            <person name="Laidemitt M.R."/>
            <person name="Zhang S.M."/>
            <person name="Mutuku M."/>
            <person name="Mkoji G."/>
            <person name="Steinauer M."/>
            <person name="Loker E.S."/>
        </authorList>
    </citation>
    <scope>NUCLEOTIDE SEQUENCE</scope>
    <source>
        <strain evidence="12">KasaAsao</strain>
    </source>
</reference>
<evidence type="ECO:0000256" key="4">
    <source>
        <dbReference type="ARBA" id="ARBA00022679"/>
    </source>
</evidence>
<dbReference type="AlphaFoldDB" id="A0AAD8BY62"/>
<dbReference type="PANTHER" id="PTHR11214:SF376">
    <property type="entry name" value="HEXOSYLTRANSFERASE"/>
    <property type="match status" value="1"/>
</dbReference>
<dbReference type="Proteomes" id="UP001233172">
    <property type="component" value="Unassembled WGS sequence"/>
</dbReference>
<keyword evidence="9 11" id="KW-0472">Membrane</keyword>
<keyword evidence="6 11" id="KW-0735">Signal-anchor</keyword>
<keyword evidence="13" id="KW-1185">Reference proteome</keyword>
<evidence type="ECO:0000256" key="2">
    <source>
        <dbReference type="ARBA" id="ARBA00008661"/>
    </source>
</evidence>
<dbReference type="Gene3D" id="3.90.550.50">
    <property type="match status" value="1"/>
</dbReference>
<comment type="similarity">
    <text evidence="2 11">Belongs to the glycosyltransferase 31 family.</text>
</comment>
<evidence type="ECO:0000256" key="1">
    <source>
        <dbReference type="ARBA" id="ARBA00004323"/>
    </source>
</evidence>
<evidence type="ECO:0000256" key="6">
    <source>
        <dbReference type="ARBA" id="ARBA00022968"/>
    </source>
</evidence>
<name>A0AAD8BY62_BIOPF</name>
<evidence type="ECO:0000256" key="3">
    <source>
        <dbReference type="ARBA" id="ARBA00022676"/>
    </source>
</evidence>
<evidence type="ECO:0000313" key="13">
    <source>
        <dbReference type="Proteomes" id="UP001233172"/>
    </source>
</evidence>
<dbReference type="SUPFAM" id="SSF53448">
    <property type="entry name" value="Nucleotide-diphospho-sugar transferases"/>
    <property type="match status" value="1"/>
</dbReference>
<keyword evidence="10" id="KW-0325">Glycoprotein</keyword>
<protein>
    <recommendedName>
        <fullName evidence="11">Hexosyltransferase</fullName>
        <ecNumber evidence="11">2.4.1.-</ecNumber>
    </recommendedName>
</protein>
<evidence type="ECO:0000256" key="5">
    <source>
        <dbReference type="ARBA" id="ARBA00022692"/>
    </source>
</evidence>
<reference evidence="12" key="2">
    <citation type="submission" date="2023-04" db="EMBL/GenBank/DDBJ databases">
        <authorList>
            <person name="Bu L."/>
            <person name="Lu L."/>
            <person name="Laidemitt M.R."/>
            <person name="Zhang S.M."/>
            <person name="Mutuku M."/>
            <person name="Mkoji G."/>
            <person name="Steinauer M."/>
            <person name="Loker E.S."/>
        </authorList>
    </citation>
    <scope>NUCLEOTIDE SEQUENCE</scope>
    <source>
        <strain evidence="12">KasaAsao</strain>
        <tissue evidence="12">Whole Snail</tissue>
    </source>
</reference>
<evidence type="ECO:0000256" key="7">
    <source>
        <dbReference type="ARBA" id="ARBA00022989"/>
    </source>
</evidence>
<evidence type="ECO:0000256" key="11">
    <source>
        <dbReference type="RuleBase" id="RU363063"/>
    </source>
</evidence>
<dbReference type="Pfam" id="PF01762">
    <property type="entry name" value="Galactosyl_T"/>
    <property type="match status" value="1"/>
</dbReference>